<dbReference type="InterPro" id="IPR050855">
    <property type="entry name" value="NDM-1-like"/>
</dbReference>
<protein>
    <submittedName>
        <fullName evidence="3">MBL fold metallo-hydrolase</fullName>
    </submittedName>
</protein>
<accession>A0ABZ2XNW3</accession>
<feature type="domain" description="Metallo-beta-lactamase" evidence="2">
    <location>
        <begin position="47"/>
        <end position="220"/>
    </location>
</feature>
<dbReference type="Gene3D" id="3.60.15.10">
    <property type="entry name" value="Ribonuclease Z/Hydroxyacylglutathione hydrolase-like"/>
    <property type="match status" value="1"/>
</dbReference>
<gene>
    <name evidence="3" type="ORF">QEZ52_14315</name>
</gene>
<dbReference type="InterPro" id="IPR036866">
    <property type="entry name" value="RibonucZ/Hydroxyglut_hydro"/>
</dbReference>
<dbReference type="SMART" id="SM00849">
    <property type="entry name" value="Lactamase_B"/>
    <property type="match status" value="1"/>
</dbReference>
<evidence type="ECO:0000256" key="1">
    <source>
        <dbReference type="ARBA" id="ARBA00005250"/>
    </source>
</evidence>
<dbReference type="EMBL" id="CP123584">
    <property type="protein sequence ID" value="WZK87773.1"/>
    <property type="molecule type" value="Genomic_DNA"/>
</dbReference>
<dbReference type="PANTHER" id="PTHR42951:SF4">
    <property type="entry name" value="ACYL-COENZYME A THIOESTERASE MBLAC2"/>
    <property type="match status" value="1"/>
</dbReference>
<dbReference type="RefSeq" id="WP_406645084.1">
    <property type="nucleotide sequence ID" value="NZ_CP123584.1"/>
</dbReference>
<proteinExistence type="inferred from homology"/>
<dbReference type="SUPFAM" id="SSF56281">
    <property type="entry name" value="Metallo-hydrolase/oxidoreductase"/>
    <property type="match status" value="1"/>
</dbReference>
<keyword evidence="4" id="KW-1185">Reference proteome</keyword>
<evidence type="ECO:0000259" key="2">
    <source>
        <dbReference type="SMART" id="SM00849"/>
    </source>
</evidence>
<dbReference type="Proteomes" id="UP001623232">
    <property type="component" value="Chromosome"/>
</dbReference>
<comment type="similarity">
    <text evidence="1">Belongs to the metallo-beta-lactamase superfamily. Class-B beta-lactamase family.</text>
</comment>
<dbReference type="Pfam" id="PF00753">
    <property type="entry name" value="Lactamase_B"/>
    <property type="match status" value="1"/>
</dbReference>
<evidence type="ECO:0000313" key="4">
    <source>
        <dbReference type="Proteomes" id="UP001623232"/>
    </source>
</evidence>
<sequence length="297" mass="32548">MHGVSTSTLRVLEPAEGVLAFYDGRVPGRRLVSPSWNWLDDAAYELGIASYALISDGEALVYDTSISLAHAGVIRRELEHRGARSIRVALSHHHRDHVAGTEVFADCPILSSRKTAQALAEKRDSYARSTPPISPLVMPTQVFDGTLTVQVGSMTAQLRPLDIHSFDGTALYLPQTRLLFAGDALEDCATYVAEPERLSRHLAELERLQTWDVDAVFPCHGDPDRIAAGGYATSLIPATHSYVSRLLRCRQAPDLADLTLQAFAADSFRTGALIYHDAYEDVHQDNLRAVLEADSSV</sequence>
<reference evidence="3 4" key="1">
    <citation type="submission" date="2023-04" db="EMBL/GenBank/DDBJ databases">
        <title>Complete genome sequence of Alisedimentitalea scapharcae.</title>
        <authorList>
            <person name="Rong J.-C."/>
            <person name="Yi M.-L."/>
            <person name="Zhao Q."/>
        </authorList>
    </citation>
    <scope>NUCLEOTIDE SEQUENCE [LARGE SCALE GENOMIC DNA]</scope>
    <source>
        <strain evidence="3 4">KCTC 42119</strain>
    </source>
</reference>
<name>A0ABZ2XNW3_9RHOB</name>
<evidence type="ECO:0000313" key="3">
    <source>
        <dbReference type="EMBL" id="WZK87773.1"/>
    </source>
</evidence>
<dbReference type="InterPro" id="IPR001279">
    <property type="entry name" value="Metallo-B-lactamas"/>
</dbReference>
<organism evidence="3 4">
    <name type="scientific">Aliisedimentitalea scapharcae</name>
    <dbReference type="NCBI Taxonomy" id="1524259"/>
    <lineage>
        <taxon>Bacteria</taxon>
        <taxon>Pseudomonadati</taxon>
        <taxon>Pseudomonadota</taxon>
        <taxon>Alphaproteobacteria</taxon>
        <taxon>Rhodobacterales</taxon>
        <taxon>Roseobacteraceae</taxon>
        <taxon>Aliisedimentitalea</taxon>
    </lineage>
</organism>
<dbReference type="PANTHER" id="PTHR42951">
    <property type="entry name" value="METALLO-BETA-LACTAMASE DOMAIN-CONTAINING"/>
    <property type="match status" value="1"/>
</dbReference>